<feature type="domain" description="Rubisco LSMT substrate-binding" evidence="5">
    <location>
        <begin position="630"/>
        <end position="721"/>
    </location>
</feature>
<dbReference type="PANTHER" id="PTHR13271:SF153">
    <property type="entry name" value="SET DOMAIN-CONTAINING PROTEIN"/>
    <property type="match status" value="1"/>
</dbReference>
<feature type="region of interest" description="Disordered" evidence="4">
    <location>
        <begin position="346"/>
        <end position="381"/>
    </location>
</feature>
<keyword evidence="2" id="KW-0808">Transferase</keyword>
<evidence type="ECO:0000259" key="5">
    <source>
        <dbReference type="Pfam" id="PF09273"/>
    </source>
</evidence>
<feature type="compositionally biased region" description="Acidic residues" evidence="4">
    <location>
        <begin position="816"/>
        <end position="832"/>
    </location>
</feature>
<feature type="compositionally biased region" description="Acidic residues" evidence="4">
    <location>
        <begin position="348"/>
        <end position="362"/>
    </location>
</feature>
<evidence type="ECO:0000256" key="4">
    <source>
        <dbReference type="SAM" id="MobiDB-lite"/>
    </source>
</evidence>
<dbReference type="Proteomes" id="UP000039865">
    <property type="component" value="Unassembled WGS sequence"/>
</dbReference>
<gene>
    <name evidence="6" type="primary">Contig1137.g1236</name>
    <name evidence="6" type="ORF">STYLEM_6619</name>
</gene>
<feature type="region of interest" description="Disordered" evidence="4">
    <location>
        <begin position="591"/>
        <end position="618"/>
    </location>
</feature>
<dbReference type="EMBL" id="CCKQ01006344">
    <property type="protein sequence ID" value="CDW77655.1"/>
    <property type="molecule type" value="Genomic_DNA"/>
</dbReference>
<reference evidence="6 7" key="1">
    <citation type="submission" date="2014-06" db="EMBL/GenBank/DDBJ databases">
        <authorList>
            <person name="Swart Estienne"/>
        </authorList>
    </citation>
    <scope>NUCLEOTIDE SEQUENCE [LARGE SCALE GENOMIC DNA]</scope>
    <source>
        <strain evidence="6 7">130c</strain>
    </source>
</reference>
<dbReference type="InParanoid" id="A0A078A5Y2"/>
<dbReference type="PANTHER" id="PTHR13271">
    <property type="entry name" value="UNCHARACTERIZED PUTATIVE METHYLTRANSFERASE"/>
    <property type="match status" value="1"/>
</dbReference>
<name>A0A078A5Y2_STYLE</name>
<evidence type="ECO:0000256" key="2">
    <source>
        <dbReference type="ARBA" id="ARBA00022679"/>
    </source>
</evidence>
<dbReference type="GO" id="GO:0032259">
    <property type="term" value="P:methylation"/>
    <property type="evidence" value="ECO:0007669"/>
    <property type="project" value="UniProtKB-KW"/>
</dbReference>
<dbReference type="OMA" id="VIIAIPN"/>
<sequence>MVDYLINELSDRLEIEDMKFIHWEKTRELQSQPKYINFHIWLKEQGARYDSIEYPVAFGKGGHLVGIAAKRDIGPEESYIYIPSKVIIDDDKIHNSEIGFIIKRHQDVFKLHADGEYLRLIFFIAFEISKGEKSLWAPYFEITEESDLPCYWEDKDIQELEDELLKAEIKDYKEEYEAEFEALYEIASLYPQLIDINNFTEKQFRKAFTITVTRCFGWSLPSTMVVPFADCANHFIIDNQYELFNSKLHGKQDKSDLTESELKYFTQIKMRINCYKHFTEDNYKTDQQQNNENAIEFDLNQEVPYKTKRYIRKLKMREECLKLSTKEFLEDDKFKEKQIWELKYLSTSDEEDNDSSEEEESGSEGNKSDQEELKASETKTEITLNQTLDQTLIDVSKEPTAIDKIWKDDIGGKDDIVPQIAKKLRPAKKKQRVYFTYSYDNKTGESGQEPKKSVVVKKRVEGRQPENLIDLLVMQKHYMYEQEQRMKILKDQDDEEWSKITEEYNSSEEDDDEENFSWYNDGDANTFFVLCTKYKNVYKKGQQVFHCYGRRTNRFLLLNYGFCLNNNKYNSLSFRAWINFNWQRAREKDQIKKKQAEKEGKPYVEGTGSSDSDNDSQKNDRISKIIRLKKNRLGEDIFAYLRANLLNTYKGKNLEYLLVSAPVDAEFEMLVVACTINLLKGLNSSRFKTPIEEDQRLLQDPNLPIRLRFAILHRINAKEILNANIKQCEILMRILARFQDGRLFKLQYMRIVEDFETEEEIMINRLKLRKYLRELVVNQKRVLAVALDSDYIQKVKDYFNEKQKEEDERKQKMEEQPGEEDEYYDEEDEEEESKVQQK</sequence>
<dbReference type="Gene3D" id="3.90.1410.10">
    <property type="entry name" value="set domain protein methyltransferase, domain 1"/>
    <property type="match status" value="2"/>
</dbReference>
<feature type="compositionally biased region" description="Basic and acidic residues" evidence="4">
    <location>
        <begin position="802"/>
        <end position="815"/>
    </location>
</feature>
<dbReference type="CDD" id="cd10527">
    <property type="entry name" value="SET_LSMT"/>
    <property type="match status" value="1"/>
</dbReference>
<dbReference type="InterPro" id="IPR050600">
    <property type="entry name" value="SETD3_SETD6_MTase"/>
</dbReference>
<protein>
    <submittedName>
        <fullName evidence="6">Set domain protein</fullName>
    </submittedName>
</protein>
<keyword evidence="1" id="KW-0489">Methyltransferase</keyword>
<evidence type="ECO:0000313" key="7">
    <source>
        <dbReference type="Proteomes" id="UP000039865"/>
    </source>
</evidence>
<dbReference type="SUPFAM" id="SSF82199">
    <property type="entry name" value="SET domain"/>
    <property type="match status" value="2"/>
</dbReference>
<keyword evidence="3" id="KW-0949">S-adenosyl-L-methionine</keyword>
<dbReference type="GO" id="GO:0016279">
    <property type="term" value="F:protein-lysine N-methyltransferase activity"/>
    <property type="evidence" value="ECO:0007669"/>
    <property type="project" value="TreeGrafter"/>
</dbReference>
<evidence type="ECO:0000256" key="1">
    <source>
        <dbReference type="ARBA" id="ARBA00022603"/>
    </source>
</evidence>
<evidence type="ECO:0000256" key="3">
    <source>
        <dbReference type="ARBA" id="ARBA00022691"/>
    </source>
</evidence>
<dbReference type="AlphaFoldDB" id="A0A078A5Y2"/>
<dbReference type="OrthoDB" id="290386at2759"/>
<feature type="compositionally biased region" description="Basic and acidic residues" evidence="4">
    <location>
        <begin position="591"/>
        <end position="602"/>
    </location>
</feature>
<feature type="compositionally biased region" description="Basic and acidic residues" evidence="4">
    <location>
        <begin position="366"/>
        <end position="380"/>
    </location>
</feature>
<dbReference type="InterPro" id="IPR046341">
    <property type="entry name" value="SET_dom_sf"/>
</dbReference>
<dbReference type="InterPro" id="IPR015353">
    <property type="entry name" value="Rubisco_LSMT_subst-bd"/>
</dbReference>
<keyword evidence="7" id="KW-1185">Reference proteome</keyword>
<organism evidence="6 7">
    <name type="scientific">Stylonychia lemnae</name>
    <name type="common">Ciliate</name>
    <dbReference type="NCBI Taxonomy" id="5949"/>
    <lineage>
        <taxon>Eukaryota</taxon>
        <taxon>Sar</taxon>
        <taxon>Alveolata</taxon>
        <taxon>Ciliophora</taxon>
        <taxon>Intramacronucleata</taxon>
        <taxon>Spirotrichea</taxon>
        <taxon>Stichotrichia</taxon>
        <taxon>Sporadotrichida</taxon>
        <taxon>Oxytrichidae</taxon>
        <taxon>Stylonychinae</taxon>
        <taxon>Stylonychia</taxon>
    </lineage>
</organism>
<accession>A0A078A5Y2</accession>
<proteinExistence type="predicted"/>
<feature type="region of interest" description="Disordered" evidence="4">
    <location>
        <begin position="802"/>
        <end position="838"/>
    </location>
</feature>
<dbReference type="Pfam" id="PF09273">
    <property type="entry name" value="Rubis-subs-bind"/>
    <property type="match status" value="1"/>
</dbReference>
<evidence type="ECO:0000313" key="6">
    <source>
        <dbReference type="EMBL" id="CDW77655.1"/>
    </source>
</evidence>
<dbReference type="InterPro" id="IPR036464">
    <property type="entry name" value="Rubisco_LSMT_subst-bd_sf"/>
</dbReference>
<dbReference type="SUPFAM" id="SSF81822">
    <property type="entry name" value="RuBisCo LSMT C-terminal, substrate-binding domain"/>
    <property type="match status" value="1"/>
</dbReference>
<dbReference type="Gene3D" id="3.90.1420.10">
    <property type="entry name" value="Rubisco LSMT, substrate-binding domain"/>
    <property type="match status" value="1"/>
</dbReference>